<comment type="similarity">
    <text evidence="1">Belongs to the AccD/PCCB family.</text>
</comment>
<feature type="domain" description="CoA carboxyltransferase N-terminal" evidence="8">
    <location>
        <begin position="1"/>
        <end position="98"/>
    </location>
</feature>
<dbReference type="Pfam" id="PF01039">
    <property type="entry name" value="Carboxyl_trans"/>
    <property type="match status" value="1"/>
</dbReference>
<dbReference type="EC" id="6.4.1.4" evidence="3"/>
<evidence type="ECO:0000259" key="8">
    <source>
        <dbReference type="PROSITE" id="PS50980"/>
    </source>
</evidence>
<evidence type="ECO:0000256" key="5">
    <source>
        <dbReference type="ARBA" id="ARBA00031237"/>
    </source>
</evidence>
<dbReference type="InterPro" id="IPR045190">
    <property type="entry name" value="MCCB/AccD1-like"/>
</dbReference>
<evidence type="ECO:0000259" key="9">
    <source>
        <dbReference type="PROSITE" id="PS50989"/>
    </source>
</evidence>
<dbReference type="InterPro" id="IPR034733">
    <property type="entry name" value="AcCoA_carboxyl_beta"/>
</dbReference>
<dbReference type="PANTHER" id="PTHR22855:SF13">
    <property type="entry name" value="METHYLCROTONOYL-COA CARBOXYLASE BETA CHAIN, MITOCHONDRIAL"/>
    <property type="match status" value="1"/>
</dbReference>
<evidence type="ECO:0000256" key="3">
    <source>
        <dbReference type="ARBA" id="ARBA00026116"/>
    </source>
</evidence>
<reference evidence="11" key="1">
    <citation type="submission" date="2025-08" db="UniProtKB">
        <authorList>
            <consortium name="RefSeq"/>
        </authorList>
    </citation>
    <scope>IDENTIFICATION</scope>
    <source>
        <tissue evidence="11">Testes</tissue>
    </source>
</reference>
<dbReference type="Gene3D" id="3.90.226.10">
    <property type="entry name" value="2-enoyl-CoA Hydratase, Chain A, domain 1"/>
    <property type="match status" value="2"/>
</dbReference>
<feature type="non-terminal residue" evidence="11">
    <location>
        <position position="1"/>
    </location>
</feature>
<dbReference type="InterPro" id="IPR011763">
    <property type="entry name" value="COA_CT_C"/>
</dbReference>
<dbReference type="PANTHER" id="PTHR22855">
    <property type="entry name" value="ACETYL, PROPIONYL, PYRUVATE, AND GLUTACONYL CARBOXYLASE-RELATED"/>
    <property type="match status" value="1"/>
</dbReference>
<dbReference type="RefSeq" id="XP_006814801.1">
    <property type="nucleotide sequence ID" value="XM_006814738.1"/>
</dbReference>
<dbReference type="SUPFAM" id="SSF52096">
    <property type="entry name" value="ClpP/crotonase"/>
    <property type="match status" value="2"/>
</dbReference>
<dbReference type="GeneID" id="102803800"/>
<feature type="domain" description="CoA carboxyltransferase C-terminal" evidence="9">
    <location>
        <begin position="98"/>
        <end position="274"/>
    </location>
</feature>
<sequence>IAIVLGSCTAGGAYVPAMSDESVIVRKHGTIFLGGPPLVKAATKEIISAEELGGADLHCKTSGVTDYYAMNDEHALYQARRIIKNLNYKKVIDVSVVPPEEPIYPADEMYGIVGTDLMKQYDVRQVIARIVDGSMFDEFKSLYGDTLVTGECNFFSFFVIGEPLNPRVREEPLGVMEEPLNIRVMEEPLNIRGTHFIELCCQRGIPLIFLQNITGFMVGKDAEAGGIAKNGAKLVTAVSCARVPKITVIIGGSYGAGNYGMCGRAYRFVDCFDT</sequence>
<comment type="pathway">
    <text evidence="2">Amino-acid degradation; L-leucine degradation; (S)-3-hydroxy-3-methylglutaryl-CoA from 3-isovaleryl-CoA: step 2/3.</text>
</comment>
<dbReference type="InterPro" id="IPR011762">
    <property type="entry name" value="COA_CT_N"/>
</dbReference>
<gene>
    <name evidence="11" type="primary">LOC102803800</name>
</gene>
<evidence type="ECO:0000256" key="1">
    <source>
        <dbReference type="ARBA" id="ARBA00006102"/>
    </source>
</evidence>
<proteinExistence type="inferred from homology"/>
<evidence type="ECO:0000256" key="7">
    <source>
        <dbReference type="ARBA" id="ARBA00052347"/>
    </source>
</evidence>
<protein>
    <recommendedName>
        <fullName evidence="3">methylcrotonoyl-CoA carboxylase</fullName>
        <ecNumber evidence="3">6.4.1.4</ecNumber>
    </recommendedName>
    <alternativeName>
        <fullName evidence="6">3-methylcrotonyl-CoA carboxylase 2</fullName>
    </alternativeName>
    <alternativeName>
        <fullName evidence="4">3-methylcrotonyl-CoA carboxylase non-biotin-containing subunit</fullName>
    </alternativeName>
    <alternativeName>
        <fullName evidence="5">3-methylcrotonyl-CoA:carbon dioxide ligase subunit beta</fullName>
    </alternativeName>
</protein>
<dbReference type="PROSITE" id="PS50980">
    <property type="entry name" value="COA_CT_NTER"/>
    <property type="match status" value="1"/>
</dbReference>
<dbReference type="InterPro" id="IPR029045">
    <property type="entry name" value="ClpP/crotonase-like_dom_sf"/>
</dbReference>
<dbReference type="PROSITE" id="PS50989">
    <property type="entry name" value="COA_CT_CTER"/>
    <property type="match status" value="1"/>
</dbReference>
<evidence type="ECO:0000256" key="6">
    <source>
        <dbReference type="ARBA" id="ARBA00031404"/>
    </source>
</evidence>
<evidence type="ECO:0000313" key="11">
    <source>
        <dbReference type="RefSeq" id="XP_006814801.1"/>
    </source>
</evidence>
<dbReference type="Proteomes" id="UP000694865">
    <property type="component" value="Unplaced"/>
</dbReference>
<comment type="catalytic activity">
    <reaction evidence="7">
        <text>3-methylbut-2-enoyl-CoA + hydrogencarbonate + ATP = 3-methyl-(2E)-glutaconyl-CoA + ADP + phosphate + H(+)</text>
        <dbReference type="Rhea" id="RHEA:13589"/>
        <dbReference type="ChEBI" id="CHEBI:15378"/>
        <dbReference type="ChEBI" id="CHEBI:17544"/>
        <dbReference type="ChEBI" id="CHEBI:30616"/>
        <dbReference type="ChEBI" id="CHEBI:43474"/>
        <dbReference type="ChEBI" id="CHEBI:57344"/>
        <dbReference type="ChEBI" id="CHEBI:57346"/>
        <dbReference type="ChEBI" id="CHEBI:456216"/>
        <dbReference type="EC" id="6.4.1.4"/>
    </reaction>
</comment>
<organism evidence="10 11">
    <name type="scientific">Saccoglossus kowalevskii</name>
    <name type="common">Acorn worm</name>
    <dbReference type="NCBI Taxonomy" id="10224"/>
    <lineage>
        <taxon>Eukaryota</taxon>
        <taxon>Metazoa</taxon>
        <taxon>Hemichordata</taxon>
        <taxon>Enteropneusta</taxon>
        <taxon>Harrimaniidae</taxon>
        <taxon>Saccoglossus</taxon>
    </lineage>
</organism>
<keyword evidence="10" id="KW-1185">Reference proteome</keyword>
<evidence type="ECO:0000313" key="10">
    <source>
        <dbReference type="Proteomes" id="UP000694865"/>
    </source>
</evidence>
<evidence type="ECO:0000256" key="2">
    <source>
        <dbReference type="ARBA" id="ARBA00025711"/>
    </source>
</evidence>
<name>A0ABM0M460_SACKO</name>
<accession>A0ABM0M460</accession>
<evidence type="ECO:0000256" key="4">
    <source>
        <dbReference type="ARBA" id="ARBA00031109"/>
    </source>
</evidence>